<comment type="similarity">
    <text evidence="2">Belongs to the cyclin family.</text>
</comment>
<comment type="caution">
    <text evidence="5">The sequence shown here is derived from an EMBL/GenBank/DDBJ whole genome shotgun (WGS) entry which is preliminary data.</text>
</comment>
<evidence type="ECO:0000259" key="4">
    <source>
        <dbReference type="SMART" id="SM01332"/>
    </source>
</evidence>
<evidence type="ECO:0000313" key="5">
    <source>
        <dbReference type="EMBL" id="CAB9518873.1"/>
    </source>
</evidence>
<dbReference type="EMBL" id="CAICTM010000967">
    <property type="protein sequence ID" value="CAB9518873.1"/>
    <property type="molecule type" value="Genomic_DNA"/>
</dbReference>
<dbReference type="OrthoDB" id="5590282at2759"/>
<reference evidence="5" key="1">
    <citation type="submission" date="2020-06" db="EMBL/GenBank/DDBJ databases">
        <authorList>
            <consortium name="Plant Systems Biology data submission"/>
        </authorList>
    </citation>
    <scope>NUCLEOTIDE SEQUENCE</scope>
    <source>
        <strain evidence="5">D6</strain>
    </source>
</reference>
<dbReference type="Pfam" id="PF00134">
    <property type="entry name" value="Cyclin_N"/>
    <property type="match status" value="1"/>
</dbReference>
<feature type="domain" description="Cyclin C-terminal" evidence="4">
    <location>
        <begin position="259"/>
        <end position="369"/>
    </location>
</feature>
<evidence type="ECO:0000256" key="2">
    <source>
        <dbReference type="RuleBase" id="RU000383"/>
    </source>
</evidence>
<dbReference type="Gene3D" id="1.10.472.10">
    <property type="entry name" value="Cyclin-like"/>
    <property type="match status" value="2"/>
</dbReference>
<feature type="domain" description="Cyclin-like" evidence="3">
    <location>
        <begin position="166"/>
        <end position="250"/>
    </location>
</feature>
<keyword evidence="1 2" id="KW-0195">Cyclin</keyword>
<organism evidence="5 6">
    <name type="scientific">Seminavis robusta</name>
    <dbReference type="NCBI Taxonomy" id="568900"/>
    <lineage>
        <taxon>Eukaryota</taxon>
        <taxon>Sar</taxon>
        <taxon>Stramenopiles</taxon>
        <taxon>Ochrophyta</taxon>
        <taxon>Bacillariophyta</taxon>
        <taxon>Bacillariophyceae</taxon>
        <taxon>Bacillariophycidae</taxon>
        <taxon>Naviculales</taxon>
        <taxon>Naviculaceae</taxon>
        <taxon>Seminavis</taxon>
    </lineage>
</organism>
<dbReference type="SUPFAM" id="SSF47954">
    <property type="entry name" value="Cyclin-like"/>
    <property type="match status" value="2"/>
</dbReference>
<dbReference type="InterPro" id="IPR004367">
    <property type="entry name" value="Cyclin_C-dom"/>
</dbReference>
<proteinExistence type="inferred from homology"/>
<evidence type="ECO:0000259" key="3">
    <source>
        <dbReference type="SMART" id="SM00385"/>
    </source>
</evidence>
<dbReference type="Proteomes" id="UP001153069">
    <property type="component" value="Unassembled WGS sequence"/>
</dbReference>
<dbReference type="SMART" id="SM00385">
    <property type="entry name" value="CYCLIN"/>
    <property type="match status" value="2"/>
</dbReference>
<dbReference type="FunFam" id="1.10.472.10:FF:000057">
    <property type="entry name" value="Cyclin N-terminal domain containing 2"/>
    <property type="match status" value="1"/>
</dbReference>
<gene>
    <name evidence="5" type="ORF">SEMRO_969_G226160.1</name>
</gene>
<dbReference type="InterPro" id="IPR006671">
    <property type="entry name" value="Cyclin_N"/>
</dbReference>
<dbReference type="SMART" id="SM01332">
    <property type="entry name" value="Cyclin_C"/>
    <property type="match status" value="1"/>
</dbReference>
<feature type="domain" description="Cyclin-like" evidence="3">
    <location>
        <begin position="263"/>
        <end position="344"/>
    </location>
</feature>
<protein>
    <submittedName>
        <fullName evidence="5">B-type cyclin</fullName>
    </submittedName>
</protein>
<sequence>MMAVGARAKVPISLDDCHSGPLADDFSRRKRPKLREIQATRRRLKCRPPTRNAFKHDAINVVACWESNRALKRPIMIEAWKKRTQSVQLPMCTPSPNVCRSNADPKRVARQLVDDHVDVRDSDNAIHCTEYANDIYESHRKRELVYSEPTDSLDSNSQIRRSKVIDWMVKVHMDFRLGPEVLYVAVALLNRYTARSTMPSNELDLVALACMWIAIKVEETFSVPPDLWISLCKTQYTKADLVQTEKSILKLLDFEIALPTAYHFLVRFLKLAHADKKMLRFSFYYLDSTLLSGSLLIYLPSEIAAACVYLARLHVGKYGWSPTLLKYSRYSEEDVGPVARAIIEEHRELENELNAVRRKYRKSFSLGAGNS</sequence>
<dbReference type="AlphaFoldDB" id="A0A9N8HKS9"/>
<evidence type="ECO:0000313" key="6">
    <source>
        <dbReference type="Proteomes" id="UP001153069"/>
    </source>
</evidence>
<dbReference type="PANTHER" id="PTHR10177">
    <property type="entry name" value="CYCLINS"/>
    <property type="match status" value="1"/>
</dbReference>
<dbReference type="InterPro" id="IPR039361">
    <property type="entry name" value="Cyclin"/>
</dbReference>
<dbReference type="InterPro" id="IPR013763">
    <property type="entry name" value="Cyclin-like_dom"/>
</dbReference>
<name>A0A9N8HKS9_9STRA</name>
<dbReference type="InterPro" id="IPR036915">
    <property type="entry name" value="Cyclin-like_sf"/>
</dbReference>
<dbReference type="Pfam" id="PF02984">
    <property type="entry name" value="Cyclin_C"/>
    <property type="match status" value="1"/>
</dbReference>
<evidence type="ECO:0000256" key="1">
    <source>
        <dbReference type="ARBA" id="ARBA00023127"/>
    </source>
</evidence>
<keyword evidence="6" id="KW-1185">Reference proteome</keyword>
<accession>A0A9N8HKS9</accession>